<dbReference type="EnsemblPlants" id="Kaladp0008s0882.1.v1.1">
    <property type="protein sequence ID" value="Kaladp0008s0882.1.v1.1"/>
    <property type="gene ID" value="Kaladp0008s0882.v1.1"/>
</dbReference>
<dbReference type="Gramene" id="Kaladp0008s0882.1.v1.1">
    <property type="protein sequence ID" value="Kaladp0008s0882.1.v1.1"/>
    <property type="gene ID" value="Kaladp0008s0882.v1.1"/>
</dbReference>
<evidence type="ECO:0000313" key="7">
    <source>
        <dbReference type="Proteomes" id="UP000594263"/>
    </source>
</evidence>
<dbReference type="InterPro" id="IPR034751">
    <property type="entry name" value="Yippee"/>
</dbReference>
<accession>A0A7N0REG3</accession>
<sequence length="133" mass="15103">MGRIFVVELEGRAYKCKFCDTHLALADDLVSRYCIQAFHCHRGKAYLFNNAVNVTVGEKEERTMLSGMHTVADIFCCSCGQIVGWKYEAAHERSQKYKEGKFVLERGRIVDGIESEFFIETHPGCSNPEDSQV</sequence>
<keyword evidence="2" id="KW-0479">Metal-binding</keyword>
<evidence type="ECO:0000313" key="6">
    <source>
        <dbReference type="EnsemblPlants" id="Kaladp0008s0882.1.v1.1"/>
    </source>
</evidence>
<comment type="similarity">
    <text evidence="1 4">Belongs to the yippee family.</text>
</comment>
<dbReference type="PANTHER" id="PTHR13848">
    <property type="entry name" value="PROTEIN YIPPEE-LIKE CG15309-RELATED"/>
    <property type="match status" value="1"/>
</dbReference>
<organism evidence="6 7">
    <name type="scientific">Kalanchoe fedtschenkoi</name>
    <name type="common">Lavender scallops</name>
    <name type="synonym">South American air plant</name>
    <dbReference type="NCBI Taxonomy" id="63787"/>
    <lineage>
        <taxon>Eukaryota</taxon>
        <taxon>Viridiplantae</taxon>
        <taxon>Streptophyta</taxon>
        <taxon>Embryophyta</taxon>
        <taxon>Tracheophyta</taxon>
        <taxon>Spermatophyta</taxon>
        <taxon>Magnoliopsida</taxon>
        <taxon>eudicotyledons</taxon>
        <taxon>Gunneridae</taxon>
        <taxon>Pentapetalae</taxon>
        <taxon>Saxifragales</taxon>
        <taxon>Crassulaceae</taxon>
        <taxon>Kalanchoe</taxon>
    </lineage>
</organism>
<reference evidence="6" key="1">
    <citation type="submission" date="2021-01" db="UniProtKB">
        <authorList>
            <consortium name="EnsemblPlants"/>
        </authorList>
    </citation>
    <scope>IDENTIFICATION</scope>
</reference>
<dbReference type="InterPro" id="IPR039058">
    <property type="entry name" value="Yippee_fam"/>
</dbReference>
<dbReference type="Proteomes" id="UP000594263">
    <property type="component" value="Unplaced"/>
</dbReference>
<name>A0A7N0REG3_KALFE</name>
<evidence type="ECO:0000256" key="2">
    <source>
        <dbReference type="ARBA" id="ARBA00022723"/>
    </source>
</evidence>
<keyword evidence="3" id="KW-0862">Zinc</keyword>
<dbReference type="OMA" id="CCCGQII"/>
<evidence type="ECO:0000259" key="5">
    <source>
        <dbReference type="PROSITE" id="PS51792"/>
    </source>
</evidence>
<dbReference type="Pfam" id="PF03226">
    <property type="entry name" value="Yippee-Mis18"/>
    <property type="match status" value="1"/>
</dbReference>
<proteinExistence type="inferred from homology"/>
<feature type="domain" description="Yippee" evidence="5">
    <location>
        <begin position="12"/>
        <end position="113"/>
    </location>
</feature>
<evidence type="ECO:0000256" key="4">
    <source>
        <dbReference type="RuleBase" id="RU110713"/>
    </source>
</evidence>
<dbReference type="AlphaFoldDB" id="A0A7N0REG3"/>
<keyword evidence="7" id="KW-1185">Reference proteome</keyword>
<protein>
    <recommendedName>
        <fullName evidence="4">Protein yippee-like</fullName>
    </recommendedName>
</protein>
<evidence type="ECO:0000256" key="3">
    <source>
        <dbReference type="ARBA" id="ARBA00022833"/>
    </source>
</evidence>
<dbReference type="GO" id="GO:0046872">
    <property type="term" value="F:metal ion binding"/>
    <property type="evidence" value="ECO:0007669"/>
    <property type="project" value="UniProtKB-KW"/>
</dbReference>
<dbReference type="PROSITE" id="PS51792">
    <property type="entry name" value="YIPPEE"/>
    <property type="match status" value="1"/>
</dbReference>
<evidence type="ECO:0000256" key="1">
    <source>
        <dbReference type="ARBA" id="ARBA00005613"/>
    </source>
</evidence>
<dbReference type="InterPro" id="IPR004910">
    <property type="entry name" value="Yippee/Mis18/Cereblon"/>
</dbReference>